<dbReference type="Gene3D" id="1.10.8.60">
    <property type="match status" value="1"/>
</dbReference>
<dbReference type="InterPro" id="IPR003959">
    <property type="entry name" value="ATPase_AAA_core"/>
</dbReference>
<comment type="similarity">
    <text evidence="6">Belongs to the AAA ATPase family.</text>
</comment>
<dbReference type="GO" id="GO:0034214">
    <property type="term" value="P:protein hexamerization"/>
    <property type="evidence" value="ECO:0007669"/>
    <property type="project" value="EnsemblFungi"/>
</dbReference>
<dbReference type="GO" id="GO:0140567">
    <property type="term" value="F:membrane protein dislocase activity"/>
    <property type="evidence" value="ECO:0007669"/>
    <property type="project" value="EnsemblFungi"/>
</dbReference>
<evidence type="ECO:0000256" key="2">
    <source>
        <dbReference type="ARBA" id="ARBA00022741"/>
    </source>
</evidence>
<dbReference type="GO" id="GO:0005524">
    <property type="term" value="F:ATP binding"/>
    <property type="evidence" value="ECO:0007669"/>
    <property type="project" value="UniProtKB-KW"/>
</dbReference>
<dbReference type="InterPro" id="IPR041569">
    <property type="entry name" value="AAA_lid_3"/>
</dbReference>
<comment type="subcellular location">
    <subcellularLocation>
        <location evidence="1">Mitochondrion outer membrane</location>
        <topology evidence="1">Single-pass membrane protein</topology>
    </subcellularLocation>
</comment>
<dbReference type="EMBL" id="LXFE01000211">
    <property type="protein sequence ID" value="OLL26258.1"/>
    <property type="molecule type" value="Genomic_DNA"/>
</dbReference>
<evidence type="ECO:0000256" key="4">
    <source>
        <dbReference type="ARBA" id="ARBA00022840"/>
    </source>
</evidence>
<dbReference type="FunFam" id="3.40.50.300:FF:000538">
    <property type="entry name" value="ATPase family AAA domain-containing protein 1"/>
    <property type="match status" value="1"/>
</dbReference>
<dbReference type="GO" id="GO:0140570">
    <property type="term" value="P:extraction of mislocalized protein from mitochondrial outer membrane"/>
    <property type="evidence" value="ECO:0007669"/>
    <property type="project" value="EnsemblFungi"/>
</dbReference>
<evidence type="ECO:0000259" key="7">
    <source>
        <dbReference type="SMART" id="SM00382"/>
    </source>
</evidence>
<evidence type="ECO:0000256" key="5">
    <source>
        <dbReference type="ARBA" id="ARBA00023128"/>
    </source>
</evidence>
<evidence type="ECO:0000256" key="6">
    <source>
        <dbReference type="RuleBase" id="RU003651"/>
    </source>
</evidence>
<keyword evidence="5" id="KW-0496">Mitochondrion</keyword>
<dbReference type="GO" id="GO:0005741">
    <property type="term" value="C:mitochondrial outer membrane"/>
    <property type="evidence" value="ECO:0007669"/>
    <property type="project" value="UniProtKB-SubCell"/>
</dbReference>
<dbReference type="Pfam" id="PF00004">
    <property type="entry name" value="AAA"/>
    <property type="match status" value="1"/>
</dbReference>
<dbReference type="Gene3D" id="3.40.50.300">
    <property type="entry name" value="P-loop containing nucleotide triphosphate hydrolases"/>
    <property type="match status" value="1"/>
</dbReference>
<dbReference type="Pfam" id="PF17862">
    <property type="entry name" value="AAA_lid_3"/>
    <property type="match status" value="1"/>
</dbReference>
<dbReference type="InterPro" id="IPR027417">
    <property type="entry name" value="P-loop_NTPase"/>
</dbReference>
<dbReference type="PANTHER" id="PTHR45644:SF3">
    <property type="entry name" value="FI08533P-RELATED"/>
    <property type="match status" value="1"/>
</dbReference>
<evidence type="ECO:0000256" key="1">
    <source>
        <dbReference type="ARBA" id="ARBA00004572"/>
    </source>
</evidence>
<comment type="caution">
    <text evidence="8">The sequence shown here is derived from an EMBL/GenBank/DDBJ whole genome shotgun (WGS) entry which is preliminary data.</text>
</comment>
<dbReference type="PANTHER" id="PTHR45644">
    <property type="entry name" value="AAA ATPASE, PUTATIVE (AFU_ORTHOLOGUE AFUA_2G12920)-RELATED-RELATED"/>
    <property type="match status" value="1"/>
</dbReference>
<dbReference type="InterPro" id="IPR051701">
    <property type="entry name" value="Mito_OM_Translocase_MSP1"/>
</dbReference>
<dbReference type="GO" id="GO:0006626">
    <property type="term" value="P:protein targeting to mitochondrion"/>
    <property type="evidence" value="ECO:0007669"/>
    <property type="project" value="EnsemblFungi"/>
</dbReference>
<dbReference type="GO" id="GO:0005778">
    <property type="term" value="C:peroxisomal membrane"/>
    <property type="evidence" value="ECO:0007669"/>
    <property type="project" value="EnsemblFungi"/>
</dbReference>
<accession>A0A1U7LUG8</accession>
<dbReference type="PROSITE" id="PS00674">
    <property type="entry name" value="AAA"/>
    <property type="match status" value="1"/>
</dbReference>
<dbReference type="OrthoDB" id="10254455at2759"/>
<dbReference type="GO" id="GO:0016887">
    <property type="term" value="F:ATP hydrolysis activity"/>
    <property type="evidence" value="ECO:0007669"/>
    <property type="project" value="InterPro"/>
</dbReference>
<evidence type="ECO:0000313" key="9">
    <source>
        <dbReference type="Proteomes" id="UP000186594"/>
    </source>
</evidence>
<keyword evidence="4 6" id="KW-0067">ATP-binding</keyword>
<proteinExistence type="inferred from homology"/>
<evidence type="ECO:0000256" key="3">
    <source>
        <dbReference type="ARBA" id="ARBA00022787"/>
    </source>
</evidence>
<dbReference type="SUPFAM" id="SSF52540">
    <property type="entry name" value="P-loop containing nucleoside triphosphate hydrolases"/>
    <property type="match status" value="1"/>
</dbReference>
<gene>
    <name evidence="8" type="ORF">NEOLI_000307</name>
</gene>
<dbReference type="STRING" id="1198029.A0A1U7LUG8"/>
<keyword evidence="3" id="KW-1000">Mitochondrion outer membrane</keyword>
<sequence length="374" mass="41577">MSDFLRKYIRDLAIAIPTTFAIYVLMKYAVAALDPDSQKKSEAKNKSKAILKRIAQSRNDLALNDYEEIVAGEVIVPEDINIKFNGTCVIHTRLIFEDIGGLDDIIDSLKESVIYPLMYPQLFRTASGLIGSPKGVLLYGPPGCGKTMLAKALAAESGATFINMHVSTLTDKWFGESNKLVSALFSLAKKLQPTIIFIDEIDSFLRERSKNDFEVTGMMKAEFMSLWDGLMTGDDLQIMVLGATNRPYDIDKAILRRMPKQFSVKLPDMAQRKRILELMLRNSLLEESFPLDSLVMRTTGLSGSDIKEIVRNAAMAPLREFVRQKGASREELAKAAAEGIELRPLAINDFHVNTIVNGVVDSGYTSPPLVEQCD</sequence>
<dbReference type="OMA" id="CRNAAMR"/>
<dbReference type="InterPro" id="IPR003593">
    <property type="entry name" value="AAA+_ATPase"/>
</dbReference>
<dbReference type="SMART" id="SM00382">
    <property type="entry name" value="AAA"/>
    <property type="match status" value="1"/>
</dbReference>
<evidence type="ECO:0000313" key="8">
    <source>
        <dbReference type="EMBL" id="OLL26258.1"/>
    </source>
</evidence>
<protein>
    <submittedName>
        <fullName evidence="8">Putative AAA domain-containing protein</fullName>
    </submittedName>
</protein>
<keyword evidence="9" id="KW-1185">Reference proteome</keyword>
<dbReference type="InterPro" id="IPR003960">
    <property type="entry name" value="ATPase_AAA_CS"/>
</dbReference>
<reference evidence="8 9" key="1">
    <citation type="submission" date="2016-04" db="EMBL/GenBank/DDBJ databases">
        <title>Evolutionary innovation and constraint leading to complex multicellularity in the Ascomycota.</title>
        <authorList>
            <person name="Cisse O."/>
            <person name="Nguyen A."/>
            <person name="Hewitt D.A."/>
            <person name="Jedd G."/>
            <person name="Stajich J.E."/>
        </authorList>
    </citation>
    <scope>NUCLEOTIDE SEQUENCE [LARGE SCALE GENOMIC DNA]</scope>
    <source>
        <strain evidence="8 9">DAH-3</strain>
    </source>
</reference>
<keyword evidence="3" id="KW-0472">Membrane</keyword>
<feature type="domain" description="AAA+ ATPase" evidence="7">
    <location>
        <begin position="132"/>
        <end position="268"/>
    </location>
</feature>
<dbReference type="AlphaFoldDB" id="A0A1U7LUG8"/>
<name>A0A1U7LUG8_NEOID</name>
<dbReference type="Proteomes" id="UP000186594">
    <property type="component" value="Unassembled WGS sequence"/>
</dbReference>
<keyword evidence="2 6" id="KW-0547">Nucleotide-binding</keyword>
<dbReference type="GO" id="GO:0045047">
    <property type="term" value="P:protein targeting to ER"/>
    <property type="evidence" value="ECO:0007669"/>
    <property type="project" value="EnsemblFungi"/>
</dbReference>
<organism evidence="8 9">
    <name type="scientific">Neolecta irregularis (strain DAH-3)</name>
    <dbReference type="NCBI Taxonomy" id="1198029"/>
    <lineage>
        <taxon>Eukaryota</taxon>
        <taxon>Fungi</taxon>
        <taxon>Dikarya</taxon>
        <taxon>Ascomycota</taxon>
        <taxon>Taphrinomycotina</taxon>
        <taxon>Neolectales</taxon>
        <taxon>Neolectaceae</taxon>
        <taxon>Neolecta</taxon>
    </lineage>
</organism>